<feature type="domain" description="Solute-binding protein family 5" evidence="6">
    <location>
        <begin position="93"/>
        <end position="479"/>
    </location>
</feature>
<dbReference type="Gene3D" id="3.10.105.10">
    <property type="entry name" value="Dipeptide-binding Protein, Domain 3"/>
    <property type="match status" value="1"/>
</dbReference>
<dbReference type="Gene3D" id="3.40.190.10">
    <property type="entry name" value="Periplasmic binding protein-like II"/>
    <property type="match status" value="1"/>
</dbReference>
<organism evidence="7 8">
    <name type="scientific">Sulfobacillus acidophilus</name>
    <dbReference type="NCBI Taxonomy" id="53633"/>
    <lineage>
        <taxon>Bacteria</taxon>
        <taxon>Bacillati</taxon>
        <taxon>Bacillota</taxon>
        <taxon>Clostridia</taxon>
        <taxon>Eubacteriales</taxon>
        <taxon>Clostridiales Family XVII. Incertae Sedis</taxon>
        <taxon>Sulfobacillus</taxon>
    </lineage>
</organism>
<dbReference type="InterPro" id="IPR030678">
    <property type="entry name" value="Peptide/Ni-bd"/>
</dbReference>
<evidence type="ECO:0000256" key="2">
    <source>
        <dbReference type="ARBA" id="ARBA00005695"/>
    </source>
</evidence>
<name>A0A2T2WGH1_9FIRM</name>
<dbReference type="PANTHER" id="PTHR30290">
    <property type="entry name" value="PERIPLASMIC BINDING COMPONENT OF ABC TRANSPORTER"/>
    <property type="match status" value="1"/>
</dbReference>
<feature type="signal peptide" evidence="5">
    <location>
        <begin position="1"/>
        <end position="21"/>
    </location>
</feature>
<keyword evidence="3" id="KW-0813">Transport</keyword>
<comment type="similarity">
    <text evidence="2">Belongs to the bacterial solute-binding protein 5 family.</text>
</comment>
<dbReference type="Proteomes" id="UP000241848">
    <property type="component" value="Unassembled WGS sequence"/>
</dbReference>
<reference evidence="7 8" key="1">
    <citation type="journal article" date="2014" name="BMC Genomics">
        <title>Comparison of environmental and isolate Sulfobacillus genomes reveals diverse carbon, sulfur, nitrogen, and hydrogen metabolisms.</title>
        <authorList>
            <person name="Justice N.B."/>
            <person name="Norman A."/>
            <person name="Brown C.T."/>
            <person name="Singh A."/>
            <person name="Thomas B.C."/>
            <person name="Banfield J.F."/>
        </authorList>
    </citation>
    <scope>NUCLEOTIDE SEQUENCE [LARGE SCALE GENOMIC DNA]</scope>
    <source>
        <strain evidence="7">AMDSBA3</strain>
    </source>
</reference>
<dbReference type="CDD" id="cd08513">
    <property type="entry name" value="PBP2_thermophilic_Hb8_like"/>
    <property type="match status" value="1"/>
</dbReference>
<evidence type="ECO:0000256" key="1">
    <source>
        <dbReference type="ARBA" id="ARBA00004196"/>
    </source>
</evidence>
<evidence type="ECO:0000256" key="5">
    <source>
        <dbReference type="SAM" id="SignalP"/>
    </source>
</evidence>
<feature type="chain" id="PRO_5039649162" evidence="5">
    <location>
        <begin position="22"/>
        <end position="579"/>
    </location>
</feature>
<dbReference type="AlphaFoldDB" id="A0A2T2WGH1"/>
<dbReference type="GO" id="GO:1904680">
    <property type="term" value="F:peptide transmembrane transporter activity"/>
    <property type="evidence" value="ECO:0007669"/>
    <property type="project" value="TreeGrafter"/>
</dbReference>
<sequence>MRVRSASILVGSLFLSGFLAACGSTTTHSTSASTSKTTVNTAVIGLSPQSSPNWFFPVLSVQDYTDLNTQVESLMYMPLLYINGQDQVQFSRSLASGISVSHDDTVYTIRLGHQWKWSNGDPVTAQDVVFTWNISKAASTLSNSPWLYGGVGIGGVPSGWKSVTAQGKYTVVVTLTKPANPTEFELNGLSQIMPAPASAWNKYPTNMVRELRYIESIANSPSNPAYRVVDGPYQFSSMSPNNYWDFVPNPHFDGHRSTLKKVVLQYEASSTSEFDQLKSGTVNVGFLPPSLWKVRKQLTGDRMVSSYVWGFNFLQLNFSPKAPGNMGTILSNLYVRQALQMGVNQPGIIKTLFHGQGVVENGPIPPEPKTSFYDPALNTPVYPYNPAQGKKLLEDHGWHEVNGVMTRDGQKLAFTLTYTSGSDTYESIVQLLKSSWAQEGIDVTLDSMPFDNVVGEAVPSDPTKWVMLNWGGALSWSWTYEPDYFPTGTGLFNTGAANNPGLYNSPTMNKLLAALDGPATTAQTQSRLYAYEKYAAIDLPVIWLPYDPMLSEYSKYLGGIAKSFNPIEDLYYPNYWTVK</sequence>
<protein>
    <submittedName>
        <fullName evidence="7">ABC transporter substrate-binding protein</fullName>
    </submittedName>
</protein>
<evidence type="ECO:0000313" key="8">
    <source>
        <dbReference type="Proteomes" id="UP000241848"/>
    </source>
</evidence>
<dbReference type="GO" id="GO:0030313">
    <property type="term" value="C:cell envelope"/>
    <property type="evidence" value="ECO:0007669"/>
    <property type="project" value="UniProtKB-SubCell"/>
</dbReference>
<dbReference type="InterPro" id="IPR039424">
    <property type="entry name" value="SBP_5"/>
</dbReference>
<dbReference type="PANTHER" id="PTHR30290:SF10">
    <property type="entry name" value="PERIPLASMIC OLIGOPEPTIDE-BINDING PROTEIN-RELATED"/>
    <property type="match status" value="1"/>
</dbReference>
<dbReference type="InterPro" id="IPR000914">
    <property type="entry name" value="SBP_5_dom"/>
</dbReference>
<proteinExistence type="inferred from homology"/>
<dbReference type="GO" id="GO:0015833">
    <property type="term" value="P:peptide transport"/>
    <property type="evidence" value="ECO:0007669"/>
    <property type="project" value="TreeGrafter"/>
</dbReference>
<comment type="caution">
    <text evidence="7">The sequence shown here is derived from an EMBL/GenBank/DDBJ whole genome shotgun (WGS) entry which is preliminary data.</text>
</comment>
<dbReference type="SUPFAM" id="SSF53850">
    <property type="entry name" value="Periplasmic binding protein-like II"/>
    <property type="match status" value="1"/>
</dbReference>
<keyword evidence="4 5" id="KW-0732">Signal</keyword>
<dbReference type="GO" id="GO:0042597">
    <property type="term" value="C:periplasmic space"/>
    <property type="evidence" value="ECO:0007669"/>
    <property type="project" value="UniProtKB-ARBA"/>
</dbReference>
<dbReference type="GO" id="GO:0043190">
    <property type="term" value="C:ATP-binding cassette (ABC) transporter complex"/>
    <property type="evidence" value="ECO:0007669"/>
    <property type="project" value="InterPro"/>
</dbReference>
<dbReference type="EMBL" id="PXYV01000036">
    <property type="protein sequence ID" value="PSR21335.1"/>
    <property type="molecule type" value="Genomic_DNA"/>
</dbReference>
<evidence type="ECO:0000256" key="3">
    <source>
        <dbReference type="ARBA" id="ARBA00022448"/>
    </source>
</evidence>
<gene>
    <name evidence="7" type="ORF">C7B45_11175</name>
</gene>
<evidence type="ECO:0000313" key="7">
    <source>
        <dbReference type="EMBL" id="PSR21335.1"/>
    </source>
</evidence>
<comment type="subcellular location">
    <subcellularLocation>
        <location evidence="1">Cell envelope</location>
    </subcellularLocation>
</comment>
<evidence type="ECO:0000256" key="4">
    <source>
        <dbReference type="ARBA" id="ARBA00022729"/>
    </source>
</evidence>
<evidence type="ECO:0000259" key="6">
    <source>
        <dbReference type="Pfam" id="PF00496"/>
    </source>
</evidence>
<dbReference type="PROSITE" id="PS51257">
    <property type="entry name" value="PROKAR_LIPOPROTEIN"/>
    <property type="match status" value="1"/>
</dbReference>
<accession>A0A2T2WGH1</accession>
<dbReference type="PIRSF" id="PIRSF002741">
    <property type="entry name" value="MppA"/>
    <property type="match status" value="1"/>
</dbReference>
<dbReference type="Pfam" id="PF00496">
    <property type="entry name" value="SBP_bac_5"/>
    <property type="match status" value="1"/>
</dbReference>